<comment type="caution">
    <text evidence="2">The sequence shown here is derived from an EMBL/GenBank/DDBJ whole genome shotgun (WGS) entry which is preliminary data.</text>
</comment>
<keyword evidence="1" id="KW-0732">Signal</keyword>
<accession>A0A5R8WQC0</accession>
<feature type="chain" id="PRO_5024310586" evidence="1">
    <location>
        <begin position="20"/>
        <end position="140"/>
    </location>
</feature>
<protein>
    <submittedName>
        <fullName evidence="2">Uncharacterized protein</fullName>
    </submittedName>
</protein>
<dbReference type="OrthoDB" id="886837at2"/>
<sequence length="140" mass="15302">MRYLLALLLLAATPLAAQSKTPLPTTPLTTAGRVTQYYQDYLARLREVYFATGDPRATALLSTATEELSARRRGLRAELKAAGTATVAPPPTWAPELAELLKTPQAAKFADRCRRNPALETAYQRFVDAGLDKLTPAESR</sequence>
<evidence type="ECO:0000256" key="1">
    <source>
        <dbReference type="SAM" id="SignalP"/>
    </source>
</evidence>
<evidence type="ECO:0000313" key="3">
    <source>
        <dbReference type="Proteomes" id="UP000305517"/>
    </source>
</evidence>
<reference evidence="2 3" key="1">
    <citation type="submission" date="2019-05" db="EMBL/GenBank/DDBJ databases">
        <title>Hymenobacter edaphi sp. nov., isolated from abandoned arsenic-contaminated farmland soil.</title>
        <authorList>
            <person name="Nie L."/>
        </authorList>
    </citation>
    <scope>NUCLEOTIDE SEQUENCE [LARGE SCALE GENOMIC DNA]</scope>
    <source>
        <strain evidence="2 3">1-3-3-8</strain>
    </source>
</reference>
<proteinExistence type="predicted"/>
<keyword evidence="3" id="KW-1185">Reference proteome</keyword>
<gene>
    <name evidence="2" type="ORF">FDY95_12810</name>
</gene>
<feature type="signal peptide" evidence="1">
    <location>
        <begin position="1"/>
        <end position="19"/>
    </location>
</feature>
<dbReference type="EMBL" id="VAJM01000005">
    <property type="protein sequence ID" value="TLM92309.1"/>
    <property type="molecule type" value="Genomic_DNA"/>
</dbReference>
<dbReference type="Proteomes" id="UP000305517">
    <property type="component" value="Unassembled WGS sequence"/>
</dbReference>
<dbReference type="AlphaFoldDB" id="A0A5R8WQC0"/>
<evidence type="ECO:0000313" key="2">
    <source>
        <dbReference type="EMBL" id="TLM92309.1"/>
    </source>
</evidence>
<organism evidence="2 3">
    <name type="scientific">Hymenobacter jeollabukensis</name>
    <dbReference type="NCBI Taxonomy" id="2025313"/>
    <lineage>
        <taxon>Bacteria</taxon>
        <taxon>Pseudomonadati</taxon>
        <taxon>Bacteroidota</taxon>
        <taxon>Cytophagia</taxon>
        <taxon>Cytophagales</taxon>
        <taxon>Hymenobacteraceae</taxon>
        <taxon>Hymenobacter</taxon>
    </lineage>
</organism>
<name>A0A5R8WQC0_9BACT</name>
<dbReference type="RefSeq" id="WP_138078161.1">
    <property type="nucleotide sequence ID" value="NZ_VAJM01000005.1"/>
</dbReference>